<sequence>NLWETTDVFDLDKIGLWDNSADFLPQDDDASGDYYFKITPVTYANSSWTVETDNTVTIADTTDYYNTGYIDLTSNSDFDDINYAIIETESALISDVYVTY</sequence>
<evidence type="ECO:0000313" key="1">
    <source>
        <dbReference type="EMBL" id="SVD88040.1"/>
    </source>
</evidence>
<feature type="non-terminal residue" evidence="1">
    <location>
        <position position="1"/>
    </location>
</feature>
<dbReference type="EMBL" id="UINC01179384">
    <property type="protein sequence ID" value="SVD88040.1"/>
    <property type="molecule type" value="Genomic_DNA"/>
</dbReference>
<name>A0A382YY64_9ZZZZ</name>
<accession>A0A382YY64</accession>
<protein>
    <submittedName>
        <fullName evidence="1">Uncharacterized protein</fullName>
    </submittedName>
</protein>
<gene>
    <name evidence="1" type="ORF">METZ01_LOCUS440894</name>
</gene>
<organism evidence="1">
    <name type="scientific">marine metagenome</name>
    <dbReference type="NCBI Taxonomy" id="408172"/>
    <lineage>
        <taxon>unclassified sequences</taxon>
        <taxon>metagenomes</taxon>
        <taxon>ecological metagenomes</taxon>
    </lineage>
</organism>
<proteinExistence type="predicted"/>
<reference evidence="1" key="1">
    <citation type="submission" date="2018-05" db="EMBL/GenBank/DDBJ databases">
        <authorList>
            <person name="Lanie J.A."/>
            <person name="Ng W.-L."/>
            <person name="Kazmierczak K.M."/>
            <person name="Andrzejewski T.M."/>
            <person name="Davidsen T.M."/>
            <person name="Wayne K.J."/>
            <person name="Tettelin H."/>
            <person name="Glass J.I."/>
            <person name="Rusch D."/>
            <person name="Podicherti R."/>
            <person name="Tsui H.-C.T."/>
            <person name="Winkler M.E."/>
        </authorList>
    </citation>
    <scope>NUCLEOTIDE SEQUENCE</scope>
</reference>
<dbReference type="AlphaFoldDB" id="A0A382YY64"/>